<keyword evidence="3" id="KW-1185">Reference proteome</keyword>
<dbReference type="KEGG" id="mrh:MycrhN_2089"/>
<gene>
    <name evidence="2" type="ordered locus">MycrhN_2089</name>
</gene>
<feature type="region of interest" description="Disordered" evidence="1">
    <location>
        <begin position="1"/>
        <end position="70"/>
    </location>
</feature>
<feature type="compositionally biased region" description="Polar residues" evidence="1">
    <location>
        <begin position="55"/>
        <end position="70"/>
    </location>
</feature>
<sequence>MVRKVEQRRVRGALDRFGPPLQGVGNVRNDGDGDSSARPQPALTVKRPYVKVSSGRGSSTISQVRSAAAG</sequence>
<evidence type="ECO:0000313" key="3">
    <source>
        <dbReference type="Proteomes" id="UP000005442"/>
    </source>
</evidence>
<feature type="compositionally biased region" description="Basic and acidic residues" evidence="1">
    <location>
        <begin position="1"/>
        <end position="14"/>
    </location>
</feature>
<reference evidence="2 3" key="1">
    <citation type="submission" date="2011-12" db="EMBL/GenBank/DDBJ databases">
        <title>Complete sequence of Mycobacterium rhodesiae NBB3.</title>
        <authorList>
            <consortium name="US DOE Joint Genome Institute"/>
            <person name="Lucas S."/>
            <person name="Han J."/>
            <person name="Lapidus A."/>
            <person name="Cheng J.-F."/>
            <person name="Goodwin L."/>
            <person name="Pitluck S."/>
            <person name="Peters L."/>
            <person name="Mikhailova N."/>
            <person name="Gu W."/>
            <person name="Detter J.C."/>
            <person name="Han C."/>
            <person name="Tapia R."/>
            <person name="Land M."/>
            <person name="Hauser L."/>
            <person name="Kyrpides N."/>
            <person name="Ivanova N."/>
            <person name="Pagani I."/>
            <person name="Mattes T."/>
            <person name="Holmes A."/>
            <person name="Rutledge P."/>
            <person name="Paulsen I."/>
            <person name="Coleman N."/>
            <person name="Woyke T."/>
        </authorList>
    </citation>
    <scope>NUCLEOTIDE SEQUENCE [LARGE SCALE GENOMIC DNA]</scope>
    <source>
        <strain evidence="2 3">NBB3</strain>
    </source>
</reference>
<dbReference type="Proteomes" id="UP000005442">
    <property type="component" value="Chromosome"/>
</dbReference>
<organism evidence="2 3">
    <name type="scientific">Mycolicibacterium rhodesiae (strain NBB3)</name>
    <name type="common">Mycobacterium rhodesiae</name>
    <dbReference type="NCBI Taxonomy" id="710685"/>
    <lineage>
        <taxon>Bacteria</taxon>
        <taxon>Bacillati</taxon>
        <taxon>Actinomycetota</taxon>
        <taxon>Actinomycetes</taxon>
        <taxon>Mycobacteriales</taxon>
        <taxon>Mycobacteriaceae</taxon>
        <taxon>Mycolicibacterium</taxon>
    </lineage>
</organism>
<dbReference type="AlphaFoldDB" id="G8RQT6"/>
<proteinExistence type="predicted"/>
<evidence type="ECO:0000256" key="1">
    <source>
        <dbReference type="SAM" id="MobiDB-lite"/>
    </source>
</evidence>
<dbReference type="HOGENOM" id="CLU_2753572_0_0_11"/>
<protein>
    <submittedName>
        <fullName evidence="2">Uncharacterized protein</fullName>
    </submittedName>
</protein>
<evidence type="ECO:0000313" key="2">
    <source>
        <dbReference type="EMBL" id="AEV72687.1"/>
    </source>
</evidence>
<accession>G8RQT6</accession>
<name>G8RQT6_MYCRN</name>
<dbReference type="STRING" id="710685.MycrhN_2089"/>
<dbReference type="EMBL" id="CP003169">
    <property type="protein sequence ID" value="AEV72687.1"/>
    <property type="molecule type" value="Genomic_DNA"/>
</dbReference>